<dbReference type="AlphaFoldDB" id="A0A2N5X2B7"/>
<dbReference type="OrthoDB" id="5451115at2"/>
<comment type="caution">
    <text evidence="2">The sequence shown here is derived from an EMBL/GenBank/DDBJ whole genome shotgun (WGS) entry which is preliminary data.</text>
</comment>
<name>A0A2N5X2B7_9GAMM</name>
<proteinExistence type="predicted"/>
<dbReference type="Gene3D" id="3.40.50.1820">
    <property type="entry name" value="alpha/beta hydrolase"/>
    <property type="match status" value="1"/>
</dbReference>
<dbReference type="RefSeq" id="WP_101518127.1">
    <property type="nucleotide sequence ID" value="NZ_PKUS01000012.1"/>
</dbReference>
<evidence type="ECO:0000313" key="3">
    <source>
        <dbReference type="Proteomes" id="UP000235005"/>
    </source>
</evidence>
<dbReference type="Proteomes" id="UP000235005">
    <property type="component" value="Unassembled WGS sequence"/>
</dbReference>
<dbReference type="SUPFAM" id="SSF53474">
    <property type="entry name" value="alpha/beta-Hydrolases"/>
    <property type="match status" value="1"/>
</dbReference>
<sequence>MSIPAPPARQAKPAPLEQLGGRALALLLTLLSAACGQNPTHEAMALAAGADAHTGYITGTTFSHLLVTRIPDGDVEQLSVYLGGDGRAFIRPGQVSLDPTPRHHLGLNLMLADPGPAAYIGRPCYYSAAGSTPCEPSLWTTSRYSREVRDSIAAVVADLAGQHPEAAIRLIGFSGGGTLAMLVAAVSPAVVEVVTLAAPLDTQRWTELHGYSPLTGSLNPADQHHWRPGLRQSHYFGEHDKNVPAALASGFIRRLQATGLPVTSHTVSGFDHSCCWLQAWPALAELKKLPQDQQGGDEQHRPGRPFQGSTP</sequence>
<gene>
    <name evidence="2" type="ORF">C0039_11525</name>
</gene>
<reference evidence="2 3" key="1">
    <citation type="submission" date="2018-01" db="EMBL/GenBank/DDBJ databases">
        <title>The draft genome sequence of Halioglobus lutimaris HF004.</title>
        <authorList>
            <person name="Du Z.-J."/>
            <person name="Shi M.-J."/>
        </authorList>
    </citation>
    <scope>NUCLEOTIDE SEQUENCE [LARGE SCALE GENOMIC DNA]</scope>
    <source>
        <strain evidence="2 3">HF004</strain>
    </source>
</reference>
<dbReference type="EMBL" id="PKUS01000012">
    <property type="protein sequence ID" value="PLW68637.1"/>
    <property type="molecule type" value="Genomic_DNA"/>
</dbReference>
<dbReference type="InterPro" id="IPR029058">
    <property type="entry name" value="AB_hydrolase_fold"/>
</dbReference>
<evidence type="ECO:0000256" key="1">
    <source>
        <dbReference type="SAM" id="MobiDB-lite"/>
    </source>
</evidence>
<accession>A0A2N5X2B7</accession>
<feature type="region of interest" description="Disordered" evidence="1">
    <location>
        <begin position="288"/>
        <end position="311"/>
    </location>
</feature>
<dbReference type="GO" id="GO:0016787">
    <property type="term" value="F:hydrolase activity"/>
    <property type="evidence" value="ECO:0007669"/>
    <property type="project" value="UniProtKB-KW"/>
</dbReference>
<keyword evidence="3" id="KW-1185">Reference proteome</keyword>
<organism evidence="2 3">
    <name type="scientific">Pseudohalioglobus lutimaris</name>
    <dbReference type="NCBI Taxonomy" id="1737061"/>
    <lineage>
        <taxon>Bacteria</taxon>
        <taxon>Pseudomonadati</taxon>
        <taxon>Pseudomonadota</taxon>
        <taxon>Gammaproteobacteria</taxon>
        <taxon>Cellvibrionales</taxon>
        <taxon>Halieaceae</taxon>
        <taxon>Pseudohalioglobus</taxon>
    </lineage>
</organism>
<protein>
    <submittedName>
        <fullName evidence="2">Alpha/beta hydrolase</fullName>
    </submittedName>
</protein>
<keyword evidence="2" id="KW-0378">Hydrolase</keyword>
<evidence type="ECO:0000313" key="2">
    <source>
        <dbReference type="EMBL" id="PLW68637.1"/>
    </source>
</evidence>